<name>A0A9E7C024_9ACTN</name>
<evidence type="ECO:0000313" key="2">
    <source>
        <dbReference type="EMBL" id="UGS35174.1"/>
    </source>
</evidence>
<evidence type="ECO:0000313" key="3">
    <source>
        <dbReference type="Proteomes" id="UP001162834"/>
    </source>
</evidence>
<protein>
    <recommendedName>
        <fullName evidence="1">Xylose isomerase-like TIM barrel domain-containing protein</fullName>
    </recommendedName>
</protein>
<accession>A0A9E7C024</accession>
<dbReference type="Gene3D" id="3.20.20.150">
    <property type="entry name" value="Divalent-metal-dependent TIM barrel enzymes"/>
    <property type="match status" value="1"/>
</dbReference>
<dbReference type="Pfam" id="PF01261">
    <property type="entry name" value="AP_endonuc_2"/>
    <property type="match status" value="1"/>
</dbReference>
<proteinExistence type="predicted"/>
<dbReference type="PANTHER" id="PTHR12110">
    <property type="entry name" value="HYDROXYPYRUVATE ISOMERASE"/>
    <property type="match status" value="1"/>
</dbReference>
<keyword evidence="3" id="KW-1185">Reference proteome</keyword>
<feature type="domain" description="Xylose isomerase-like TIM barrel" evidence="1">
    <location>
        <begin position="27"/>
        <end position="272"/>
    </location>
</feature>
<sequence>MQGDPKIDERLGLNVPRETWPTPPLLKAYEAAGFAWVQVHTPPIAMLADRERARQHARALRAALDTTGLRLLIHGPDDLSAGTELHDRAFGGLLDYAAEARAELIVYHGLNFRSAEDAPSARALADRVELEEASLRRRATVAQRLGVRLCVENLAPVYPGPPRVCHDPAAVSALVRRIAMPSVAMLFDVGHGHIAAALRRDDLPSLLAPVLGDVGLFHLHDNLGARRHDVQAPGVDPLRLDLHLPLGAGTLPWIRVAATLRDHDAPLMLEIGAGVRQEPLVLGRSARAAFGEARASVPA</sequence>
<dbReference type="Proteomes" id="UP001162834">
    <property type="component" value="Chromosome"/>
</dbReference>
<dbReference type="InterPro" id="IPR036237">
    <property type="entry name" value="Xyl_isomerase-like_sf"/>
</dbReference>
<dbReference type="InterPro" id="IPR050312">
    <property type="entry name" value="IolE/XylAMocC-like"/>
</dbReference>
<dbReference type="AlphaFoldDB" id="A0A9E7C024"/>
<gene>
    <name evidence="2" type="ORF">DSM104329_01559</name>
</gene>
<dbReference type="RefSeq" id="WP_259314830.1">
    <property type="nucleotide sequence ID" value="NZ_CP087164.1"/>
</dbReference>
<reference evidence="2" key="1">
    <citation type="journal article" date="2022" name="Int. J. Syst. Evol. Microbiol.">
        <title>Pseudomonas aegrilactucae sp. nov. and Pseudomonas morbosilactucae sp. nov., pathogens causing bacterial rot of lettuce in Japan.</title>
        <authorList>
            <person name="Sawada H."/>
            <person name="Fujikawa T."/>
            <person name="Satou M."/>
        </authorList>
    </citation>
    <scope>NUCLEOTIDE SEQUENCE</scope>
    <source>
        <strain evidence="2">0166_1</strain>
    </source>
</reference>
<dbReference type="KEGG" id="sbae:DSM104329_01559"/>
<evidence type="ECO:0000259" key="1">
    <source>
        <dbReference type="Pfam" id="PF01261"/>
    </source>
</evidence>
<dbReference type="EMBL" id="CP087164">
    <property type="protein sequence ID" value="UGS35174.1"/>
    <property type="molecule type" value="Genomic_DNA"/>
</dbReference>
<dbReference type="SUPFAM" id="SSF51658">
    <property type="entry name" value="Xylose isomerase-like"/>
    <property type="match status" value="1"/>
</dbReference>
<organism evidence="2 3">
    <name type="scientific">Capillimicrobium parvum</name>
    <dbReference type="NCBI Taxonomy" id="2884022"/>
    <lineage>
        <taxon>Bacteria</taxon>
        <taxon>Bacillati</taxon>
        <taxon>Actinomycetota</taxon>
        <taxon>Thermoleophilia</taxon>
        <taxon>Solirubrobacterales</taxon>
        <taxon>Capillimicrobiaceae</taxon>
        <taxon>Capillimicrobium</taxon>
    </lineage>
</organism>
<dbReference type="InterPro" id="IPR013022">
    <property type="entry name" value="Xyl_isomerase-like_TIM-brl"/>
</dbReference>